<evidence type="ECO:0000256" key="9">
    <source>
        <dbReference type="RuleBase" id="RU004016"/>
    </source>
</evidence>
<evidence type="ECO:0000256" key="3">
    <source>
        <dbReference type="ARBA" id="ARBA00022801"/>
    </source>
</evidence>
<evidence type="ECO:0000256" key="5">
    <source>
        <dbReference type="ARBA" id="ARBA00022984"/>
    </source>
</evidence>
<keyword evidence="3" id="KW-0378">Hydrolase</keyword>
<feature type="domain" description="SPOR" evidence="12">
    <location>
        <begin position="365"/>
        <end position="435"/>
    </location>
</feature>
<evidence type="ECO:0000313" key="13">
    <source>
        <dbReference type="EMBL" id="QPH52886.1"/>
    </source>
</evidence>
<dbReference type="InterPro" id="IPR018044">
    <property type="entry name" value="Peptidase_S11"/>
</dbReference>
<dbReference type="Pfam" id="PF00768">
    <property type="entry name" value="Peptidase_S11"/>
    <property type="match status" value="1"/>
</dbReference>
<comment type="similarity">
    <text evidence="1 9">Belongs to the peptidase S11 family.</text>
</comment>
<evidence type="ECO:0000313" key="14">
    <source>
        <dbReference type="Proteomes" id="UP000594800"/>
    </source>
</evidence>
<evidence type="ECO:0000256" key="2">
    <source>
        <dbReference type="ARBA" id="ARBA00022729"/>
    </source>
</evidence>
<dbReference type="GO" id="GO:0071555">
    <property type="term" value="P:cell wall organization"/>
    <property type="evidence" value="ECO:0007669"/>
    <property type="project" value="UniProtKB-KW"/>
</dbReference>
<dbReference type="InterPro" id="IPR007730">
    <property type="entry name" value="SPOR-like_dom"/>
</dbReference>
<evidence type="ECO:0000259" key="11">
    <source>
        <dbReference type="Pfam" id="PF00768"/>
    </source>
</evidence>
<feature type="domain" description="Peptidase S11 D-alanyl-D-alanine carboxypeptidase A N-terminal" evidence="11">
    <location>
        <begin position="24"/>
        <end position="247"/>
    </location>
</feature>
<dbReference type="Pfam" id="PF05036">
    <property type="entry name" value="SPOR"/>
    <property type="match status" value="1"/>
</dbReference>
<dbReference type="GO" id="GO:0042834">
    <property type="term" value="F:peptidoglycan binding"/>
    <property type="evidence" value="ECO:0007669"/>
    <property type="project" value="InterPro"/>
</dbReference>
<feature type="chain" id="PRO_5032730747" evidence="10">
    <location>
        <begin position="26"/>
        <end position="446"/>
    </location>
</feature>
<evidence type="ECO:0000256" key="7">
    <source>
        <dbReference type="PIRSR" id="PIRSR618044-1"/>
    </source>
</evidence>
<feature type="active site" description="Acyl-ester intermediate" evidence="7">
    <location>
        <position position="54"/>
    </location>
</feature>
<dbReference type="KEGG" id="poz:I0K15_13850"/>
<dbReference type="Gene3D" id="3.40.710.10">
    <property type="entry name" value="DD-peptidase/beta-lactamase superfamily"/>
    <property type="match status" value="1"/>
</dbReference>
<dbReference type="InterPro" id="IPR001967">
    <property type="entry name" value="Peptidase_S11_N"/>
</dbReference>
<dbReference type="GO" id="GO:0009002">
    <property type="term" value="F:serine-type D-Ala-D-Ala carboxypeptidase activity"/>
    <property type="evidence" value="ECO:0007669"/>
    <property type="project" value="InterPro"/>
</dbReference>
<dbReference type="Proteomes" id="UP000594800">
    <property type="component" value="Chromosome"/>
</dbReference>
<reference evidence="13 14" key="1">
    <citation type="submission" date="2020-11" db="EMBL/GenBank/DDBJ databases">
        <title>Description of Pontivivens ytuae sp. nov. isolated from deep sea sediment of Mariana Trench.</title>
        <authorList>
            <person name="Wang Z."/>
            <person name="Sun Q.-L."/>
            <person name="Xu X.-D."/>
            <person name="Tang Y.-Z."/>
            <person name="Zhang J."/>
        </authorList>
    </citation>
    <scope>NUCLEOTIDE SEQUENCE [LARGE SCALE GENOMIC DNA]</scope>
    <source>
        <strain evidence="13 14">MT2928</strain>
    </source>
</reference>
<proteinExistence type="inferred from homology"/>
<feature type="active site" description="Proton acceptor" evidence="7">
    <location>
        <position position="57"/>
    </location>
</feature>
<feature type="binding site" evidence="8">
    <location>
        <position position="217"/>
    </location>
    <ligand>
        <name>substrate</name>
    </ligand>
</feature>
<keyword evidence="13" id="KW-0121">Carboxypeptidase</keyword>
<protein>
    <submittedName>
        <fullName evidence="13">D-alanyl-D-alanine carboxypeptidase</fullName>
    </submittedName>
</protein>
<gene>
    <name evidence="13" type="ORF">I0K15_13850</name>
</gene>
<dbReference type="GO" id="GO:0009252">
    <property type="term" value="P:peptidoglycan biosynthetic process"/>
    <property type="evidence" value="ECO:0007669"/>
    <property type="project" value="UniProtKB-KW"/>
</dbReference>
<dbReference type="PRINTS" id="PR00725">
    <property type="entry name" value="DADACBPTASE1"/>
</dbReference>
<evidence type="ECO:0000256" key="4">
    <source>
        <dbReference type="ARBA" id="ARBA00022960"/>
    </source>
</evidence>
<sequence>MLRVVFSAVVLTVGALFGAAPAVQAAPYAAIVIDARDGDVLHSRNADTRLHPASLTKMMTLYLAFEAVENGTLDLDQQIRISRNAASEPPSKLGLRAGQRISLRYLIRAAAIRSANDAATAIGEAVAGSETAFSQLMTETARSLNMNSTTFRNAHGLTASGHMSTARDMAQLSRHLFYDYPQYYNIFGRTSASAGIANVRNTNRRLLNNYRGADGIKTGYTRAAGYNLAASAERGQERVIAVIFGGRSSDWRYHRMVELLNMGFERAPARVATIRPQRAETGAIMASVRPMPRGTSEVTQLMAAASVVGNAIVPQAQAATTASAFAPSPTAMRLRSDSASLAALAERSVTGVAPMAAPRPEPRTGDWAVQLGAYRNPDYAESVLTNALASEVAALNSARRQVSETVVNGVNLHEAQFIGMSQEEATAVCSSLRAQNRICRLVEPSS</sequence>
<evidence type="ECO:0000259" key="12">
    <source>
        <dbReference type="Pfam" id="PF05036"/>
    </source>
</evidence>
<dbReference type="InterPro" id="IPR012338">
    <property type="entry name" value="Beta-lactam/transpept-like"/>
</dbReference>
<dbReference type="SUPFAM" id="SSF56601">
    <property type="entry name" value="beta-lactamase/transpeptidase-like"/>
    <property type="match status" value="1"/>
</dbReference>
<dbReference type="AlphaFoldDB" id="A0A7S9LPU1"/>
<dbReference type="EMBL" id="CP064942">
    <property type="protein sequence ID" value="QPH52886.1"/>
    <property type="molecule type" value="Genomic_DNA"/>
</dbReference>
<feature type="active site" evidence="7">
    <location>
        <position position="114"/>
    </location>
</feature>
<dbReference type="GO" id="GO:0006508">
    <property type="term" value="P:proteolysis"/>
    <property type="evidence" value="ECO:0007669"/>
    <property type="project" value="InterPro"/>
</dbReference>
<keyword evidence="14" id="KW-1185">Reference proteome</keyword>
<keyword evidence="4" id="KW-0133">Cell shape</keyword>
<feature type="signal peptide" evidence="10">
    <location>
        <begin position="1"/>
        <end position="25"/>
    </location>
</feature>
<keyword evidence="13" id="KW-0645">Protease</keyword>
<evidence type="ECO:0000256" key="6">
    <source>
        <dbReference type="ARBA" id="ARBA00023316"/>
    </source>
</evidence>
<accession>A0A7S9LPU1</accession>
<evidence type="ECO:0000256" key="8">
    <source>
        <dbReference type="PIRSR" id="PIRSR618044-2"/>
    </source>
</evidence>
<organism evidence="13 14">
    <name type="scientific">Pontivivens ytuae</name>
    <dbReference type="NCBI Taxonomy" id="2789856"/>
    <lineage>
        <taxon>Bacteria</taxon>
        <taxon>Pseudomonadati</taxon>
        <taxon>Pseudomonadota</taxon>
        <taxon>Alphaproteobacteria</taxon>
        <taxon>Rhodobacterales</taxon>
        <taxon>Paracoccaceae</taxon>
        <taxon>Pontivivens</taxon>
    </lineage>
</organism>
<keyword evidence="6" id="KW-0961">Cell wall biogenesis/degradation</keyword>
<evidence type="ECO:0000256" key="1">
    <source>
        <dbReference type="ARBA" id="ARBA00007164"/>
    </source>
</evidence>
<keyword evidence="5" id="KW-0573">Peptidoglycan synthesis</keyword>
<keyword evidence="2 10" id="KW-0732">Signal</keyword>
<dbReference type="PANTHER" id="PTHR21581">
    <property type="entry name" value="D-ALANYL-D-ALANINE CARBOXYPEPTIDASE"/>
    <property type="match status" value="1"/>
</dbReference>
<dbReference type="PANTHER" id="PTHR21581:SF6">
    <property type="entry name" value="TRAFFICKING PROTEIN PARTICLE COMPLEX SUBUNIT 12"/>
    <property type="match status" value="1"/>
</dbReference>
<dbReference type="GO" id="GO:0008360">
    <property type="term" value="P:regulation of cell shape"/>
    <property type="evidence" value="ECO:0007669"/>
    <property type="project" value="UniProtKB-KW"/>
</dbReference>
<evidence type="ECO:0000256" key="10">
    <source>
        <dbReference type="SAM" id="SignalP"/>
    </source>
</evidence>
<name>A0A7S9LPU1_9RHOB</name>
<dbReference type="RefSeq" id="WP_196102097.1">
    <property type="nucleotide sequence ID" value="NZ_CP064942.1"/>
</dbReference>